<dbReference type="HOGENOM" id="CLU_2851364_0_0_1"/>
<protein>
    <submittedName>
        <fullName evidence="1">Uncharacterized protein</fullName>
    </submittedName>
</protein>
<evidence type="ECO:0000313" key="1">
    <source>
        <dbReference type="EMBL" id="KIO22832.1"/>
    </source>
</evidence>
<accession>A0A0C3LND3</accession>
<keyword evidence="2" id="KW-1185">Reference proteome</keyword>
<dbReference type="AlphaFoldDB" id="A0A0C3LND3"/>
<sequence length="65" mass="7112">MRPAESDDIVSIGDGARESCARWPCGLSRPRRFALPRQPFLAPTSPSGRTSYIGRDVLRAAALVR</sequence>
<name>A0A0C3LND3_9AGAM</name>
<evidence type="ECO:0000313" key="2">
    <source>
        <dbReference type="Proteomes" id="UP000054248"/>
    </source>
</evidence>
<gene>
    <name evidence="1" type="ORF">M407DRAFT_245002</name>
</gene>
<reference evidence="1 2" key="1">
    <citation type="submission" date="2014-04" db="EMBL/GenBank/DDBJ databases">
        <authorList>
            <consortium name="DOE Joint Genome Institute"/>
            <person name="Kuo A."/>
            <person name="Girlanda M."/>
            <person name="Perotto S."/>
            <person name="Kohler A."/>
            <person name="Nagy L.G."/>
            <person name="Floudas D."/>
            <person name="Copeland A."/>
            <person name="Barry K.W."/>
            <person name="Cichocki N."/>
            <person name="Veneault-Fourrey C."/>
            <person name="LaButti K."/>
            <person name="Lindquist E.A."/>
            <person name="Lipzen A."/>
            <person name="Lundell T."/>
            <person name="Morin E."/>
            <person name="Murat C."/>
            <person name="Sun H."/>
            <person name="Tunlid A."/>
            <person name="Henrissat B."/>
            <person name="Grigoriev I.V."/>
            <person name="Hibbett D.S."/>
            <person name="Martin F."/>
            <person name="Nordberg H.P."/>
            <person name="Cantor M.N."/>
            <person name="Hua S.X."/>
        </authorList>
    </citation>
    <scope>NUCLEOTIDE SEQUENCE [LARGE SCALE GENOMIC DNA]</scope>
    <source>
        <strain evidence="1 2">MUT 4182</strain>
    </source>
</reference>
<organism evidence="1 2">
    <name type="scientific">Tulasnella calospora MUT 4182</name>
    <dbReference type="NCBI Taxonomy" id="1051891"/>
    <lineage>
        <taxon>Eukaryota</taxon>
        <taxon>Fungi</taxon>
        <taxon>Dikarya</taxon>
        <taxon>Basidiomycota</taxon>
        <taxon>Agaricomycotina</taxon>
        <taxon>Agaricomycetes</taxon>
        <taxon>Cantharellales</taxon>
        <taxon>Tulasnellaceae</taxon>
        <taxon>Tulasnella</taxon>
    </lineage>
</organism>
<proteinExistence type="predicted"/>
<reference evidence="2" key="2">
    <citation type="submission" date="2015-01" db="EMBL/GenBank/DDBJ databases">
        <title>Evolutionary Origins and Diversification of the Mycorrhizal Mutualists.</title>
        <authorList>
            <consortium name="DOE Joint Genome Institute"/>
            <consortium name="Mycorrhizal Genomics Consortium"/>
            <person name="Kohler A."/>
            <person name="Kuo A."/>
            <person name="Nagy L.G."/>
            <person name="Floudas D."/>
            <person name="Copeland A."/>
            <person name="Barry K.W."/>
            <person name="Cichocki N."/>
            <person name="Veneault-Fourrey C."/>
            <person name="LaButti K."/>
            <person name="Lindquist E.A."/>
            <person name="Lipzen A."/>
            <person name="Lundell T."/>
            <person name="Morin E."/>
            <person name="Murat C."/>
            <person name="Riley R."/>
            <person name="Ohm R."/>
            <person name="Sun H."/>
            <person name="Tunlid A."/>
            <person name="Henrissat B."/>
            <person name="Grigoriev I.V."/>
            <person name="Hibbett D.S."/>
            <person name="Martin F."/>
        </authorList>
    </citation>
    <scope>NUCLEOTIDE SEQUENCE [LARGE SCALE GENOMIC DNA]</scope>
    <source>
        <strain evidence="2">MUT 4182</strain>
    </source>
</reference>
<dbReference type="Proteomes" id="UP000054248">
    <property type="component" value="Unassembled WGS sequence"/>
</dbReference>
<dbReference type="EMBL" id="KN823099">
    <property type="protein sequence ID" value="KIO22832.1"/>
    <property type="molecule type" value="Genomic_DNA"/>
</dbReference>